<gene>
    <name evidence="2" type="ORF">PCOR1329_LOCUS63382</name>
</gene>
<evidence type="ECO:0000313" key="3">
    <source>
        <dbReference type="Proteomes" id="UP001189429"/>
    </source>
</evidence>
<feature type="compositionally biased region" description="Polar residues" evidence="1">
    <location>
        <begin position="1"/>
        <end position="12"/>
    </location>
</feature>
<dbReference type="Proteomes" id="UP001189429">
    <property type="component" value="Unassembled WGS sequence"/>
</dbReference>
<feature type="compositionally biased region" description="Basic and acidic residues" evidence="1">
    <location>
        <begin position="106"/>
        <end position="146"/>
    </location>
</feature>
<keyword evidence="3" id="KW-1185">Reference proteome</keyword>
<evidence type="ECO:0000256" key="1">
    <source>
        <dbReference type="SAM" id="MobiDB-lite"/>
    </source>
</evidence>
<accession>A0ABN9W2A6</accession>
<reference evidence="2" key="1">
    <citation type="submission" date="2023-10" db="EMBL/GenBank/DDBJ databases">
        <authorList>
            <person name="Chen Y."/>
            <person name="Shah S."/>
            <person name="Dougan E. K."/>
            <person name="Thang M."/>
            <person name="Chan C."/>
        </authorList>
    </citation>
    <scope>NUCLEOTIDE SEQUENCE [LARGE SCALE GENOMIC DNA]</scope>
</reference>
<feature type="non-terminal residue" evidence="2">
    <location>
        <position position="1"/>
    </location>
</feature>
<dbReference type="EMBL" id="CAUYUJ010018046">
    <property type="protein sequence ID" value="CAK0880161.1"/>
    <property type="molecule type" value="Genomic_DNA"/>
</dbReference>
<feature type="compositionally biased region" description="Gly residues" evidence="1">
    <location>
        <begin position="33"/>
        <end position="43"/>
    </location>
</feature>
<sequence length="213" mass="23388">VISEQLCGNTQDAGAAAAAAETPVPSRKPKSEGSGGGSKGRTGAGDDDTTNPLARHANQYKVSYKCVRCDLVMLYVPKIKFEEITKQKTLQESQGPTPEEVSSDDSFEKEGTSDEKETPWVETKTSRAAEELDMMRDSTKRPADKQVKRRTPRISPQGGDQPSGVSDARQDVVTFGVDVEYPKEDVNMMDYTWVVDQVKDVNTATDLYTKTLM</sequence>
<feature type="region of interest" description="Disordered" evidence="1">
    <location>
        <begin position="88"/>
        <end position="169"/>
    </location>
</feature>
<protein>
    <submittedName>
        <fullName evidence="2">Uncharacterized protein</fullName>
    </submittedName>
</protein>
<organism evidence="2 3">
    <name type="scientific">Prorocentrum cordatum</name>
    <dbReference type="NCBI Taxonomy" id="2364126"/>
    <lineage>
        <taxon>Eukaryota</taxon>
        <taxon>Sar</taxon>
        <taxon>Alveolata</taxon>
        <taxon>Dinophyceae</taxon>
        <taxon>Prorocentrales</taxon>
        <taxon>Prorocentraceae</taxon>
        <taxon>Prorocentrum</taxon>
    </lineage>
</organism>
<evidence type="ECO:0000313" key="2">
    <source>
        <dbReference type="EMBL" id="CAK0880161.1"/>
    </source>
</evidence>
<comment type="caution">
    <text evidence="2">The sequence shown here is derived from an EMBL/GenBank/DDBJ whole genome shotgun (WGS) entry which is preliminary data.</text>
</comment>
<name>A0ABN9W2A6_9DINO</name>
<proteinExistence type="predicted"/>
<feature type="region of interest" description="Disordered" evidence="1">
    <location>
        <begin position="1"/>
        <end position="53"/>
    </location>
</feature>